<gene>
    <name evidence="2" type="ORF">B4N89_31240</name>
</gene>
<protein>
    <recommendedName>
        <fullName evidence="1">DUF2264 domain-containing protein</fullName>
    </recommendedName>
</protein>
<evidence type="ECO:0000259" key="1">
    <source>
        <dbReference type="Pfam" id="PF10022"/>
    </source>
</evidence>
<sequence length="646" mass="67842">MNTPHPFVLPPEDRTLSPYTGWTRAHWEAVADGLLAAVRPYRSPGRALITLPGRTSWSGARSDGLEGYARTFLLAALRAAGAAASGRPVPAGLLEPYADGLRAGTAAPGTADPESWPAVVDRGQAMVEAASVALALHLTKAHLWDRLDEPTRERAADWLAGALRHEPVDNNWWLFPVAVGTFLQAADRYPEQARAAIERGLTRIEDWYVGDGWYTDGAGRYFDHYNGWALHLYPLLCAVVAGEPVDAVRRERLRTFLTGYGRLFDRAGAPLHQGRSLTYRFAAAAPLWLGALVDATPHCPGTTRRLASGVLRHFLDRGAAGPDGLLSLGWYGPDPATVQSYSGSASPYWAAKGFVGLLLPEDHEVWTARECAGPAETESAETGFGLPGPGLLVHSGGGTARLLNHGADHQPAAPSDGLAPDDPLYARLSYSAATGPTRAGDLADNHLGLVVDGRITERGRVEPLGAGSDWAASAHVPTLAGKPVPDTRVVSVAVVRGAYEVRVHRVRAPAGTAVRETGWAPAAASGAGLRSSVDGVRARVHTDAVHAALTGLLGWDRATIHPAPHGTAFGEAAEVPALDGVATARPLVTALALTRADTPPGPAPRATETASGADAEWGVDIGWGDGTVGRVRVAASGECSVTHEPA</sequence>
<name>A0A1T3NPG9_9ACTN</name>
<reference evidence="2 3" key="1">
    <citation type="submission" date="2017-03" db="EMBL/GenBank/DDBJ databases">
        <title>Draft genome sequence of Streptomyces scabrisporus NF3, endophyte isolated from Amphipterygium adstringens.</title>
        <authorList>
            <person name="Vazquez M."/>
            <person name="Ceapa C.D."/>
            <person name="Rodriguez Luna D."/>
            <person name="Sanchez Esquivel S."/>
        </authorList>
    </citation>
    <scope>NUCLEOTIDE SEQUENCE [LARGE SCALE GENOMIC DNA]</scope>
    <source>
        <strain evidence="2 3">NF3</strain>
    </source>
</reference>
<dbReference type="InterPro" id="IPR016624">
    <property type="entry name" value="UCP014753"/>
</dbReference>
<dbReference type="AlphaFoldDB" id="A0A1T3NPG9"/>
<dbReference type="Pfam" id="PF10022">
    <property type="entry name" value="DUF2264"/>
    <property type="match status" value="1"/>
</dbReference>
<accession>A0A1T3NPG9</accession>
<dbReference type="PANTHER" id="PTHR35339">
    <property type="entry name" value="LINALOOL DEHYDRATASE_ISOMERASE DOMAIN-CONTAINING PROTEIN"/>
    <property type="match status" value="1"/>
</dbReference>
<evidence type="ECO:0000313" key="3">
    <source>
        <dbReference type="Proteomes" id="UP000190037"/>
    </source>
</evidence>
<comment type="caution">
    <text evidence="2">The sequence shown here is derived from an EMBL/GenBank/DDBJ whole genome shotgun (WGS) entry which is preliminary data.</text>
</comment>
<dbReference type="PANTHER" id="PTHR35339:SF4">
    <property type="entry name" value="LINALOOL DEHYDRATASE_ISOMERASE DOMAIN-CONTAINING PROTEIN"/>
    <property type="match status" value="1"/>
</dbReference>
<dbReference type="STRING" id="159449.B4N89_31240"/>
<dbReference type="InterPro" id="IPR049349">
    <property type="entry name" value="DUF2264_N"/>
</dbReference>
<keyword evidence="3" id="KW-1185">Reference proteome</keyword>
<dbReference type="OrthoDB" id="9813465at2"/>
<dbReference type="RefSeq" id="WP_078980631.1">
    <property type="nucleotide sequence ID" value="NZ_MWQN01000002.1"/>
</dbReference>
<evidence type="ECO:0000313" key="2">
    <source>
        <dbReference type="EMBL" id="OPC78648.1"/>
    </source>
</evidence>
<dbReference type="Proteomes" id="UP000190037">
    <property type="component" value="Unassembled WGS sequence"/>
</dbReference>
<feature type="domain" description="DUF2264" evidence="1">
    <location>
        <begin position="23"/>
        <end position="370"/>
    </location>
</feature>
<dbReference type="EMBL" id="MWQN01000002">
    <property type="protein sequence ID" value="OPC78648.1"/>
    <property type="molecule type" value="Genomic_DNA"/>
</dbReference>
<organism evidence="2 3">
    <name type="scientific">Embleya scabrispora</name>
    <dbReference type="NCBI Taxonomy" id="159449"/>
    <lineage>
        <taxon>Bacteria</taxon>
        <taxon>Bacillati</taxon>
        <taxon>Actinomycetota</taxon>
        <taxon>Actinomycetes</taxon>
        <taxon>Kitasatosporales</taxon>
        <taxon>Streptomycetaceae</taxon>
        <taxon>Embleya</taxon>
    </lineage>
</organism>
<proteinExistence type="predicted"/>